<dbReference type="Proteomes" id="UP001158986">
    <property type="component" value="Unassembled WGS sequence"/>
</dbReference>
<name>A0ABN8CRA5_9STRA</name>
<evidence type="ECO:0000313" key="2">
    <source>
        <dbReference type="Proteomes" id="UP001158986"/>
    </source>
</evidence>
<sequence>MKKATILVVKCRQAMKEVEELPTKYQWIPLVIWRIYDQVMEIMENNNECKSLKTAMHDMMKVLKETNPFFYLQELYQPPPRHLDEQWDLIASEKLMTTSSTMRREEINTHAGIISEKAACGMLSDDAKLRSRLRLCRANANSDDYLLKESYEWTPELLVYLDEWRQHRDNQRI</sequence>
<dbReference type="EMBL" id="CAKLCB010000125">
    <property type="protein sequence ID" value="CAH0515615.1"/>
    <property type="molecule type" value="Genomic_DNA"/>
</dbReference>
<evidence type="ECO:0000313" key="1">
    <source>
        <dbReference type="EMBL" id="CAH0515615.1"/>
    </source>
</evidence>
<accession>A0ABN8CRA5</accession>
<protein>
    <submittedName>
        <fullName evidence="1">Uncharacterized protein</fullName>
    </submittedName>
</protein>
<reference evidence="1 2" key="1">
    <citation type="submission" date="2021-11" db="EMBL/GenBank/DDBJ databases">
        <authorList>
            <person name="Islam A."/>
            <person name="Islam S."/>
            <person name="Flora M.S."/>
            <person name="Rahman M."/>
            <person name="Ziaur R.M."/>
            <person name="Epstein J.H."/>
            <person name="Hassan M."/>
            <person name="Klassen M."/>
            <person name="Woodard K."/>
            <person name="Webb A."/>
            <person name="Webby R.J."/>
            <person name="El Zowalaty M.E."/>
        </authorList>
    </citation>
    <scope>NUCLEOTIDE SEQUENCE [LARGE SCALE GENOMIC DNA]</scope>
    <source>
        <strain evidence="1">Pbs1</strain>
    </source>
</reference>
<keyword evidence="2" id="KW-1185">Reference proteome</keyword>
<comment type="caution">
    <text evidence="1">The sequence shown here is derived from an EMBL/GenBank/DDBJ whole genome shotgun (WGS) entry which is preliminary data.</text>
</comment>
<gene>
    <name evidence="1" type="ORF">PBS001_LOCUS2319</name>
</gene>
<organism evidence="1 2">
    <name type="scientific">Peronospora belbahrii</name>
    <dbReference type="NCBI Taxonomy" id="622444"/>
    <lineage>
        <taxon>Eukaryota</taxon>
        <taxon>Sar</taxon>
        <taxon>Stramenopiles</taxon>
        <taxon>Oomycota</taxon>
        <taxon>Peronosporomycetes</taxon>
        <taxon>Peronosporales</taxon>
        <taxon>Peronosporaceae</taxon>
        <taxon>Peronospora</taxon>
    </lineage>
</organism>
<proteinExistence type="predicted"/>